<evidence type="ECO:0000256" key="5">
    <source>
        <dbReference type="ARBA" id="ARBA00023136"/>
    </source>
</evidence>
<dbReference type="InterPro" id="IPR008969">
    <property type="entry name" value="CarboxyPept-like_regulatory"/>
</dbReference>
<dbReference type="InterPro" id="IPR037066">
    <property type="entry name" value="Plug_dom_sf"/>
</dbReference>
<protein>
    <submittedName>
        <fullName evidence="10">SusC/RagA family TonB-linked outer membrane protein</fullName>
    </submittedName>
</protein>
<dbReference type="NCBIfam" id="TIGR04056">
    <property type="entry name" value="OMP_RagA_SusC"/>
    <property type="match status" value="1"/>
</dbReference>
<comment type="similarity">
    <text evidence="7">Belongs to the TonB-dependent receptor family.</text>
</comment>
<keyword evidence="5 7" id="KW-0472">Membrane</keyword>
<accession>A0AA48KLV2</accession>
<keyword evidence="11" id="KW-1185">Reference proteome</keyword>
<evidence type="ECO:0000256" key="8">
    <source>
        <dbReference type="SAM" id="MobiDB-lite"/>
    </source>
</evidence>
<organism evidence="10 11">
    <name type="scientific">Flagellimonas marinaquae</name>
    <dbReference type="NCBI Taxonomy" id="254955"/>
    <lineage>
        <taxon>Bacteria</taxon>
        <taxon>Pseudomonadati</taxon>
        <taxon>Bacteroidota</taxon>
        <taxon>Flavobacteriia</taxon>
        <taxon>Flavobacteriales</taxon>
        <taxon>Flavobacteriaceae</taxon>
        <taxon>Flagellimonas</taxon>
    </lineage>
</organism>
<dbReference type="Proteomes" id="UP001330184">
    <property type="component" value="Chromosome"/>
</dbReference>
<evidence type="ECO:0000259" key="9">
    <source>
        <dbReference type="Pfam" id="PF07715"/>
    </source>
</evidence>
<evidence type="ECO:0000256" key="7">
    <source>
        <dbReference type="PROSITE-ProRule" id="PRU01360"/>
    </source>
</evidence>
<dbReference type="InterPro" id="IPR023996">
    <property type="entry name" value="TonB-dep_OMP_SusC/RagA"/>
</dbReference>
<name>A0AA48KLV2_9FLAO</name>
<dbReference type="InterPro" id="IPR036942">
    <property type="entry name" value="Beta-barrel_TonB_sf"/>
</dbReference>
<dbReference type="InterPro" id="IPR023997">
    <property type="entry name" value="TonB-dep_OMP_SusC/RagA_CS"/>
</dbReference>
<dbReference type="SUPFAM" id="SSF49464">
    <property type="entry name" value="Carboxypeptidase regulatory domain-like"/>
    <property type="match status" value="1"/>
</dbReference>
<dbReference type="InterPro" id="IPR039426">
    <property type="entry name" value="TonB-dep_rcpt-like"/>
</dbReference>
<dbReference type="EMBL" id="AP027268">
    <property type="protein sequence ID" value="BDW93527.1"/>
    <property type="molecule type" value="Genomic_DNA"/>
</dbReference>
<dbReference type="InterPro" id="IPR012910">
    <property type="entry name" value="Plug_dom"/>
</dbReference>
<dbReference type="Gene3D" id="2.170.130.10">
    <property type="entry name" value="TonB-dependent receptor, plug domain"/>
    <property type="match status" value="1"/>
</dbReference>
<evidence type="ECO:0000256" key="3">
    <source>
        <dbReference type="ARBA" id="ARBA00022452"/>
    </source>
</evidence>
<evidence type="ECO:0000256" key="1">
    <source>
        <dbReference type="ARBA" id="ARBA00004571"/>
    </source>
</evidence>
<comment type="subcellular location">
    <subcellularLocation>
        <location evidence="1 7">Cell outer membrane</location>
        <topology evidence="1 7">Multi-pass membrane protein</topology>
    </subcellularLocation>
</comment>
<dbReference type="Pfam" id="PF13715">
    <property type="entry name" value="CarbopepD_reg_2"/>
    <property type="match status" value="1"/>
</dbReference>
<feature type="region of interest" description="Disordered" evidence="8">
    <location>
        <begin position="120"/>
        <end position="143"/>
    </location>
</feature>
<evidence type="ECO:0000256" key="6">
    <source>
        <dbReference type="ARBA" id="ARBA00023237"/>
    </source>
</evidence>
<dbReference type="GO" id="GO:0009279">
    <property type="term" value="C:cell outer membrane"/>
    <property type="evidence" value="ECO:0007669"/>
    <property type="project" value="UniProtKB-SubCell"/>
</dbReference>
<dbReference type="FunFam" id="2.170.130.10:FF:000003">
    <property type="entry name" value="SusC/RagA family TonB-linked outer membrane protein"/>
    <property type="match status" value="1"/>
</dbReference>
<dbReference type="NCBIfam" id="TIGR04057">
    <property type="entry name" value="SusC_RagA_signa"/>
    <property type="match status" value="1"/>
</dbReference>
<evidence type="ECO:0000256" key="4">
    <source>
        <dbReference type="ARBA" id="ARBA00022692"/>
    </source>
</evidence>
<keyword evidence="3 7" id="KW-1134">Transmembrane beta strand</keyword>
<dbReference type="Pfam" id="PF07715">
    <property type="entry name" value="Plug"/>
    <property type="match status" value="1"/>
</dbReference>
<keyword evidence="4 7" id="KW-0812">Transmembrane</keyword>
<gene>
    <name evidence="10" type="ORF">MACH07_23590</name>
</gene>
<evidence type="ECO:0000313" key="11">
    <source>
        <dbReference type="Proteomes" id="UP001330184"/>
    </source>
</evidence>
<reference evidence="10 11" key="1">
    <citation type="submission" date="2023-01" db="EMBL/GenBank/DDBJ databases">
        <title>Complete genome sequence of Muricauda aquimarina strain IFOP_LL357.</title>
        <authorList>
            <person name="Gajardo G."/>
            <person name="Ueki S."/>
            <person name="Maruyama F."/>
        </authorList>
    </citation>
    <scope>NUCLEOTIDE SEQUENCE [LARGE SCALE GENOMIC DNA]</scope>
    <source>
        <strain evidence="10 11">IFOP_LL357</strain>
    </source>
</reference>
<dbReference type="SUPFAM" id="SSF56935">
    <property type="entry name" value="Porins"/>
    <property type="match status" value="1"/>
</dbReference>
<feature type="domain" description="TonB-dependent receptor plug" evidence="9">
    <location>
        <begin position="208"/>
        <end position="312"/>
    </location>
</feature>
<evidence type="ECO:0000256" key="2">
    <source>
        <dbReference type="ARBA" id="ARBA00022448"/>
    </source>
</evidence>
<sequence>MMRSFIFLFCVTAFGFTAKTGFSQNRTVVINTDAEVTVEELLDLIGKQTNYSFIYKSDLFEDAPKVKLEKGEVRIGDLLAKSLAFANIGYKISMDGSILLNKSPDNIKFTKKTVQQQVSGTVSDSSGAPLPGATVNLKSSPTTGTQTDFDGNYTIETTGSGDILVFRYLGFLTKEITVGNQTVINVTLEEDAQGLDEVVIVGYGTQKKSDVTGAISSVKSEELNKVVVTNPTDALQGRVSGVTVTSSSGSPGAVSDVLIRGVGSFGNNQPLYIIDGVQADPYYLDPINIESIEVLKDAASGAIYGTKAANGVVIITTKKGKSGKPRVEINSSYSINSSREIMELLDADGYVQVHQQMYANAGAELPNYVTNPPNFNTDWVDETDRTGYLNLLNARISGASEFFNYSIAGNYADEEGILIGSRFNKKGITANLGVTKGKLKIQTNLNYSETYREPYKFSLRETYFISPLIPVLDETKPSGYGYRDGDLPDHRNPVGENEFLEQYNKAKYFLGTVNVSYEVLKGLVAGANLSYSVRDSFEFAFHKPFQVRAAQEEGREFAFISEYDNEFKRYNQEYTLKYDFNIDEKHDFQLLAGYQRIREPYKWNYTQAEGYKIQREVQDGAIVEERVPAEILDPNFRTLNAFNDGTFFSQGTNAEYSLASQFGRINYAFDDKYLFQASVRRDGSSKFGNNNKYGVFPSFALGWKLTSENFMENQNAFDFLKLRFSWGQAGNDSALGYYDYVALISQGKSQDDGGYVFGNPQTSYQGSIARELQNDDLQWETNTSYNLGLDFASMGNKLTGAVNYYNSSTEDLLITKVVSPAAGVNNPVVNVGEFENSGLEFEIGYTNKDGAFNYSAFATLTTINSEVTKLSNEDQTIYGIGLLFGSDHFVNQTKIGYEPGAYFLPVADGIFQSQAEIDAHSVDGVPIQPEAAPGDIRFVDQNGDGVINSDDEVYQGSAIPDFEYSLNLSADYKGFDVNVFFQGVGGAKIYNGNDFRLMSMDTGRNYRKSALNAWTPDNTNTDIPRAVLGDPNRNNRASTRFLENGDYLRVKTISLGYSLPRTTLEKIGINRLRLFMTGQNLFTFTNYSGLDPEVGASISGQNQSILSRGIDLNLYPKTKSFIFGMQLEF</sequence>
<keyword evidence="2 7" id="KW-0813">Transport</keyword>
<evidence type="ECO:0000313" key="10">
    <source>
        <dbReference type="EMBL" id="BDW93527.1"/>
    </source>
</evidence>
<dbReference type="AlphaFoldDB" id="A0AA48KLV2"/>
<keyword evidence="6 7" id="KW-0998">Cell outer membrane</keyword>
<dbReference type="Gene3D" id="2.40.170.20">
    <property type="entry name" value="TonB-dependent receptor, beta-barrel domain"/>
    <property type="match status" value="1"/>
</dbReference>
<dbReference type="Gene3D" id="2.60.40.1120">
    <property type="entry name" value="Carboxypeptidase-like, regulatory domain"/>
    <property type="match status" value="1"/>
</dbReference>
<dbReference type="PROSITE" id="PS52016">
    <property type="entry name" value="TONB_DEPENDENT_REC_3"/>
    <property type="match status" value="1"/>
</dbReference>
<proteinExistence type="inferred from homology"/>